<reference evidence="2 3" key="1">
    <citation type="journal article" date="2011" name="Stand. Genomic Sci.">
        <title>Complete genome sequence of the filamentous gliding predatory bacterium Herpetosiphon aurantiacus type strain (114-95(T)).</title>
        <authorList>
            <person name="Kiss H."/>
            <person name="Nett M."/>
            <person name="Domin N."/>
            <person name="Martin K."/>
            <person name="Maresca J.A."/>
            <person name="Copeland A."/>
            <person name="Lapidus A."/>
            <person name="Lucas S."/>
            <person name="Berry K.W."/>
            <person name="Glavina Del Rio T."/>
            <person name="Dalin E."/>
            <person name="Tice H."/>
            <person name="Pitluck S."/>
            <person name="Richardson P."/>
            <person name="Bruce D."/>
            <person name="Goodwin L."/>
            <person name="Han C."/>
            <person name="Detter J.C."/>
            <person name="Schmutz J."/>
            <person name="Brettin T."/>
            <person name="Land M."/>
            <person name="Hauser L."/>
            <person name="Kyrpides N.C."/>
            <person name="Ivanova N."/>
            <person name="Goker M."/>
            <person name="Woyke T."/>
            <person name="Klenk H.P."/>
            <person name="Bryant D.A."/>
        </authorList>
    </citation>
    <scope>NUCLEOTIDE SEQUENCE [LARGE SCALE GENOMIC DNA]</scope>
    <source>
        <strain evidence="3">ATCC 23779 / DSM 785 / 114-95</strain>
        <plasmid evidence="2">pHAU02</plasmid>
    </source>
</reference>
<dbReference type="PANTHER" id="PTHR47396:SF1">
    <property type="entry name" value="ATP-DEPENDENT HELICASE IRC3-RELATED"/>
    <property type="match status" value="1"/>
</dbReference>
<proteinExistence type="predicted"/>
<dbReference type="eggNOG" id="COG4096">
    <property type="taxonomic scope" value="Bacteria"/>
</dbReference>
<dbReference type="AlphaFoldDB" id="A9B991"/>
<dbReference type="REBASE" id="16926">
    <property type="entry name" value="HauORF5277P"/>
</dbReference>
<dbReference type="InParanoid" id="A9B991"/>
<name>A9B991_HERA2</name>
<dbReference type="Gene3D" id="2.60.40.1120">
    <property type="entry name" value="Carboxypeptidase-like, regulatory domain"/>
    <property type="match status" value="1"/>
</dbReference>
<dbReference type="InterPro" id="IPR008969">
    <property type="entry name" value="CarboxyPept-like_regulatory"/>
</dbReference>
<gene>
    <name evidence="2" type="ordered locus">Haur_5278</name>
</gene>
<dbReference type="SUPFAM" id="SSF49464">
    <property type="entry name" value="Carboxypeptidase regulatory domain-like"/>
    <property type="match status" value="1"/>
</dbReference>
<dbReference type="Pfam" id="PF13620">
    <property type="entry name" value="CarboxypepD_reg"/>
    <property type="match status" value="1"/>
</dbReference>
<dbReference type="Proteomes" id="UP000000787">
    <property type="component" value="Plasmid pHAU02"/>
</dbReference>
<dbReference type="EMBL" id="CP000877">
    <property type="protein sequence ID" value="ABX07905.1"/>
    <property type="molecule type" value="Genomic_DNA"/>
</dbReference>
<geneLocation type="plasmid" evidence="2 3">
    <name>pHAU02</name>
</geneLocation>
<evidence type="ECO:0000313" key="2">
    <source>
        <dbReference type="EMBL" id="ABX07905.1"/>
    </source>
</evidence>
<dbReference type="PROSITE" id="PS51192">
    <property type="entry name" value="HELICASE_ATP_BIND_1"/>
    <property type="match status" value="1"/>
</dbReference>
<dbReference type="CDD" id="cd18032">
    <property type="entry name" value="DEXHc_RE_I_III_res"/>
    <property type="match status" value="1"/>
</dbReference>
<dbReference type="Pfam" id="PF04851">
    <property type="entry name" value="ResIII"/>
    <property type="match status" value="1"/>
</dbReference>
<dbReference type="KEGG" id="hau:Haur_5278"/>
<dbReference type="BioCyc" id="HAUR316274:GHYA-5340-MONOMER"/>
<dbReference type="Gene3D" id="3.90.1570.30">
    <property type="match status" value="1"/>
</dbReference>
<evidence type="ECO:0000259" key="1">
    <source>
        <dbReference type="PROSITE" id="PS51192"/>
    </source>
</evidence>
<protein>
    <submittedName>
        <fullName evidence="2">Type III restriction protein res subunit</fullName>
    </submittedName>
</protein>
<dbReference type="HOGENOM" id="CLU_018958_0_0_0"/>
<evidence type="ECO:0000313" key="3">
    <source>
        <dbReference type="Proteomes" id="UP000000787"/>
    </source>
</evidence>
<dbReference type="NCBIfam" id="NF046051">
    <property type="entry name" value="restrict_EcoAI"/>
    <property type="match status" value="1"/>
</dbReference>
<keyword evidence="3" id="KW-1185">Reference proteome</keyword>
<dbReference type="Gene3D" id="3.40.50.300">
    <property type="entry name" value="P-loop containing nucleotide triphosphate hydrolases"/>
    <property type="match status" value="2"/>
</dbReference>
<accession>A9B991</accession>
<sequence length="899" mass="101989">MPLNEADTRAQLIDPKLSIAGWTRTQVTREQYYLTDWIYTAGRVVLRGERAERLQPRRVDYVLRYTDSFPLAIVEAKDEGKPAVAGLEQAKRYARELGLMFAYATNGHEIIEWDNFTNTSTLVESFPSPSRLWDRWCRNIGIEDPTLQPRLTNDLRELRPLYSADDAQVRRRNPLLHPYAPEDVTRGKIPHYYQETAIREILLRIIRGQRRILLTMATGTGKTHTAVQLMWKLLQSGWLTGRQSSQQGRMLFLADRVILRDQAYNAFSPFASGASEPRFLLDGQRPLSLNRDLYFGIYQTLWNENDQGKRLFELFPPNFFDVIIIDEAHRSGFGTWRDILDHFTSAIQLGMTATPKQDENIDTYAYFCAEEVLTSVNPDNPDGDQIRQAAYTYSLGQGIEDGFLATYKIHRVRTSLDRDGFRLQDAIEQGAEIVIPNGVEPRDHYLTPQFEREIRLPDRTKVIVNHLSQRLRLFGPLQKTMVFCVDMEHAQEVARQLNNEFADLGYGDNYAVPIVSEEGDQGRRWLSLFQDSDRQLPVVATTAELLSTGVDVPSARNIVFMKTVASPIVFKQIIGRGTRIDSSIDKLWFRIIDYTGATHLLDPYWDHPPSAVIPSTTQPMTSIVTGTVTLAGSGNPVVGAAIAIQVGPNDQRGPILSDANGCFSFTSLPASNMTLVASKPGLHRRQISLMTEPNLATQCAIELKPIGESAGKIEAHGLHVAIADEATFIVEGMNEPMTLERYLDYSRSKIIGFVSERSKLQVIWQDPTQRRVFIEQLSHQSVHLEVLADIFKAQEADQFDLLSHLAYRTPLQTRVERATAFHRREQAWLAAQSEPIREVIIELLAKYELGGLNQISDPSIFRVSPFREMGEVRGVIARFGDAQRLRETIDEIQRRLYAA</sequence>
<dbReference type="GO" id="GO:0003677">
    <property type="term" value="F:DNA binding"/>
    <property type="evidence" value="ECO:0007669"/>
    <property type="project" value="UniProtKB-KW"/>
</dbReference>
<dbReference type="GO" id="GO:0009307">
    <property type="term" value="P:DNA restriction-modification system"/>
    <property type="evidence" value="ECO:0007669"/>
    <property type="project" value="UniProtKB-KW"/>
</dbReference>
<dbReference type="InterPro" id="IPR006935">
    <property type="entry name" value="Helicase/UvrB_N"/>
</dbReference>
<dbReference type="InterPro" id="IPR027417">
    <property type="entry name" value="P-loop_NTPase"/>
</dbReference>
<organism evidence="2 3">
    <name type="scientific">Herpetosiphon aurantiacus (strain ATCC 23779 / DSM 785 / 114-95)</name>
    <dbReference type="NCBI Taxonomy" id="316274"/>
    <lineage>
        <taxon>Bacteria</taxon>
        <taxon>Bacillati</taxon>
        <taxon>Chloroflexota</taxon>
        <taxon>Chloroflexia</taxon>
        <taxon>Herpetosiphonales</taxon>
        <taxon>Herpetosiphonaceae</taxon>
        <taxon>Herpetosiphon</taxon>
    </lineage>
</organism>
<dbReference type="GO" id="GO:0005829">
    <property type="term" value="C:cytosol"/>
    <property type="evidence" value="ECO:0007669"/>
    <property type="project" value="TreeGrafter"/>
</dbReference>
<dbReference type="GO" id="GO:0009035">
    <property type="term" value="F:type I site-specific deoxyribonuclease activity"/>
    <property type="evidence" value="ECO:0007669"/>
    <property type="project" value="UniProtKB-EC"/>
</dbReference>
<dbReference type="Pfam" id="PF08463">
    <property type="entry name" value="EcoEI_R_C"/>
    <property type="match status" value="1"/>
</dbReference>
<dbReference type="GO" id="GO:0005524">
    <property type="term" value="F:ATP binding"/>
    <property type="evidence" value="ECO:0007669"/>
    <property type="project" value="UniProtKB-KW"/>
</dbReference>
<dbReference type="PANTHER" id="PTHR47396">
    <property type="entry name" value="TYPE I RESTRICTION ENZYME ECOKI R PROTEIN"/>
    <property type="match status" value="1"/>
</dbReference>
<keyword evidence="2" id="KW-0614">Plasmid</keyword>
<dbReference type="SUPFAM" id="SSF52540">
    <property type="entry name" value="P-loop containing nucleoside triphosphate hydrolases"/>
    <property type="match status" value="2"/>
</dbReference>
<feature type="domain" description="Helicase ATP-binding" evidence="1">
    <location>
        <begin position="203"/>
        <end position="373"/>
    </location>
</feature>
<dbReference type="InterPro" id="IPR013670">
    <property type="entry name" value="EcoEI_R_C_dom"/>
</dbReference>
<dbReference type="InterPro" id="IPR014001">
    <property type="entry name" value="Helicase_ATP-bd"/>
</dbReference>
<dbReference type="InterPro" id="IPR050742">
    <property type="entry name" value="Helicase_Restrict-Modif_Enz"/>
</dbReference>
<dbReference type="SMART" id="SM00487">
    <property type="entry name" value="DEXDc"/>
    <property type="match status" value="1"/>
</dbReference>